<gene>
    <name evidence="1" type="ORF">TCON_2325</name>
</gene>
<dbReference type="EMBL" id="SBIQ01000258">
    <property type="protein sequence ID" value="KAF7682450.1"/>
    <property type="molecule type" value="Genomic_DNA"/>
</dbReference>
<evidence type="ECO:0000313" key="1">
    <source>
        <dbReference type="EMBL" id="KAF7682450.1"/>
    </source>
</evidence>
<accession>A0ABQ7HWC6</accession>
<organism evidence="1 2">
    <name type="scientific">Astathelohania contejeani</name>
    <dbReference type="NCBI Taxonomy" id="164912"/>
    <lineage>
        <taxon>Eukaryota</taxon>
        <taxon>Fungi</taxon>
        <taxon>Fungi incertae sedis</taxon>
        <taxon>Microsporidia</taxon>
        <taxon>Astathelohaniidae</taxon>
        <taxon>Astathelohania</taxon>
    </lineage>
</organism>
<protein>
    <submittedName>
        <fullName evidence="1">Uncharacterized protein</fullName>
    </submittedName>
</protein>
<keyword evidence="2" id="KW-1185">Reference proteome</keyword>
<proteinExistence type="predicted"/>
<sequence length="162" mass="19123">MFQLKDSIRALKNLPKPIPYPDPPLFKTKTHVDQSKTKILKDSLVFLTGILKPTEKINLKKKKEYLEAVYKELLDTVEKYRNDENIKEKDIQYRTLCRLKDGYRGIIKLNIKETERFIKSLDGFTYDIEPIDADLSKIIQFDMENISEKEIECLEKINKILL</sequence>
<reference evidence="1 2" key="1">
    <citation type="submission" date="2019-01" db="EMBL/GenBank/DDBJ databases">
        <title>Genomes sequencing and comparative genomics of infectious freshwater microsporidia, Cucumispora dikerogammari and Thelohania contejeani.</title>
        <authorList>
            <person name="Cormier A."/>
            <person name="Giraud I."/>
            <person name="Wattier R."/>
            <person name="Teixeira M."/>
            <person name="Grandjean F."/>
            <person name="Rigaud T."/>
            <person name="Cordaux R."/>
        </authorList>
    </citation>
    <scope>NUCLEOTIDE SEQUENCE [LARGE SCALE GENOMIC DNA]</scope>
    <source>
        <strain evidence="1">T1</strain>
        <tissue evidence="1">Spores</tissue>
    </source>
</reference>
<dbReference type="Proteomes" id="UP001516464">
    <property type="component" value="Unassembled WGS sequence"/>
</dbReference>
<evidence type="ECO:0000313" key="2">
    <source>
        <dbReference type="Proteomes" id="UP001516464"/>
    </source>
</evidence>
<comment type="caution">
    <text evidence="1">The sequence shown here is derived from an EMBL/GenBank/DDBJ whole genome shotgun (WGS) entry which is preliminary data.</text>
</comment>
<name>A0ABQ7HWC6_9MICR</name>